<evidence type="ECO:0000256" key="3">
    <source>
        <dbReference type="ARBA" id="ARBA00023066"/>
    </source>
</evidence>
<feature type="binding site" evidence="5">
    <location>
        <position position="288"/>
    </location>
    <ligand>
        <name>spermidine</name>
        <dbReference type="ChEBI" id="CHEBI:57834"/>
    </ligand>
</feature>
<feature type="transmembrane region" description="Helical" evidence="5">
    <location>
        <begin position="130"/>
        <end position="153"/>
    </location>
</feature>
<dbReference type="GO" id="GO:0004766">
    <property type="term" value="F:spermidine synthase activity"/>
    <property type="evidence" value="ECO:0007669"/>
    <property type="project" value="UniProtKB-UniRule"/>
</dbReference>
<feature type="domain" description="PABS" evidence="7">
    <location>
        <begin position="204"/>
        <end position="439"/>
    </location>
</feature>
<dbReference type="GO" id="GO:0008295">
    <property type="term" value="P:spermidine biosynthetic process"/>
    <property type="evidence" value="ECO:0007669"/>
    <property type="project" value="UniProtKB-UniRule"/>
</dbReference>
<dbReference type="Pfam" id="PF01564">
    <property type="entry name" value="Spermine_synth"/>
    <property type="match status" value="1"/>
</dbReference>
<dbReference type="RefSeq" id="WP_011520918.1">
    <property type="nucleotide sequence ID" value="NC_008009.1"/>
</dbReference>
<dbReference type="InterPro" id="IPR030374">
    <property type="entry name" value="PABS"/>
</dbReference>
<gene>
    <name evidence="5" type="primary">speE</name>
    <name evidence="8" type="ordered locus">Acid345_0111</name>
</gene>
<proteinExistence type="inferred from homology"/>
<dbReference type="NCBIfam" id="NF002956">
    <property type="entry name" value="PRK03612.1"/>
    <property type="match status" value="1"/>
</dbReference>
<dbReference type="OrthoDB" id="100936at2"/>
<dbReference type="GO" id="GO:0005886">
    <property type="term" value="C:plasma membrane"/>
    <property type="evidence" value="ECO:0007669"/>
    <property type="project" value="UniProtKB-SubCell"/>
</dbReference>
<keyword evidence="9" id="KW-1185">Reference proteome</keyword>
<dbReference type="SUPFAM" id="SSF53335">
    <property type="entry name" value="S-adenosyl-L-methionine-dependent methyltransferases"/>
    <property type="match status" value="1"/>
</dbReference>
<comment type="subunit">
    <text evidence="5">Homodimer or homotetramer.</text>
</comment>
<evidence type="ECO:0000256" key="4">
    <source>
        <dbReference type="ARBA" id="ARBA00023115"/>
    </source>
</evidence>
<dbReference type="EC" id="2.5.1.16" evidence="5"/>
<feature type="binding site" evidence="5">
    <location>
        <begin position="342"/>
        <end position="343"/>
    </location>
    <ligand>
        <name>S-methyl-5'-thioadenosine</name>
        <dbReference type="ChEBI" id="CHEBI:17509"/>
    </ligand>
</feature>
<dbReference type="AlphaFoldDB" id="Q1IVI4"/>
<keyword evidence="5" id="KW-0472">Membrane</keyword>
<sequence length="498" mass="55618">MAILLFISVLLISACGLIYELIAGTLASYLIGDSVFQFSTIIGSYLFAMGIGSALSRYIRSGLVHRFIWIELMVGLIGGFSSALLFLAFAYTQAFGLLMYTLVIVIGVLLGLEIPLLMRIVREKYDFRDTVAHVLTFDYIGALGASLLFPVLLVPKLGLVRSAMLFGIVNALVALWSTFLFGSELAKRTMLRAMSAIVLIALCAGMVNARKITAAAEDNIYADEIVFARDTRYQHIVLTRFKDDLRLFLNSHLQFSSRDEYRYHEALIHPGLSAVPVPRHVLVLGGGDGLAVREILKYPQVESITLVDLDPEMTKLFSTNPMLTALNKKSFLDPKVKVINADAFPWIDQSTESFDFIVIDFPDPTSYSLGKLYTTTFYRAVARHLSEQGFMVVQSTSPMFARDSFWCIAETLKQTGLKTYPYHVYVPSFGEWGFVLAGTHEYEAPTSLPQGLRFVSTATLPTLFQFPPDMAPMNVPANHLNDQVLVRMYDNDWKDISH</sequence>
<dbReference type="HOGENOM" id="CLU_034289_1_0_0"/>
<feature type="transmembrane region" description="Helical" evidence="5">
    <location>
        <begin position="67"/>
        <end position="91"/>
    </location>
</feature>
<keyword evidence="5" id="KW-0812">Transmembrane</keyword>
<dbReference type="InterPro" id="IPR030373">
    <property type="entry name" value="PABS_CS"/>
</dbReference>
<comment type="similarity">
    <text evidence="1 5">Belongs to the spermidine/spermine synthase family.</text>
</comment>
<dbReference type="EnsemblBacteria" id="ABF39116">
    <property type="protein sequence ID" value="ABF39116"/>
    <property type="gene ID" value="Acid345_0111"/>
</dbReference>
<comment type="caution">
    <text evidence="5">Lacks conserved residue(s) required for the propagation of feature annotation.</text>
</comment>
<keyword evidence="5" id="KW-1003">Cell membrane</keyword>
<feature type="binding site" evidence="5">
    <location>
        <position position="234"/>
    </location>
    <ligand>
        <name>S-methyl-5'-thioadenosine</name>
        <dbReference type="ChEBI" id="CHEBI:17509"/>
    </ligand>
</feature>
<evidence type="ECO:0000259" key="7">
    <source>
        <dbReference type="PROSITE" id="PS51006"/>
    </source>
</evidence>
<dbReference type="PROSITE" id="PS01330">
    <property type="entry name" value="PABS_1"/>
    <property type="match status" value="1"/>
</dbReference>
<comment type="function">
    <text evidence="5">Catalyzes the irreversible transfer of a propylamine group from the amino donor S-adenosylmethioninamine (decarboxy-AdoMet) to putrescine (1,4-diaminobutane) to yield spermidine.</text>
</comment>
<dbReference type="KEGG" id="aba:Acid345_0111"/>
<evidence type="ECO:0000313" key="8">
    <source>
        <dbReference type="EMBL" id="ABF39116.1"/>
    </source>
</evidence>
<organism evidence="8 9">
    <name type="scientific">Koribacter versatilis (strain Ellin345)</name>
    <dbReference type="NCBI Taxonomy" id="204669"/>
    <lineage>
        <taxon>Bacteria</taxon>
        <taxon>Pseudomonadati</taxon>
        <taxon>Acidobacteriota</taxon>
        <taxon>Terriglobia</taxon>
        <taxon>Terriglobales</taxon>
        <taxon>Candidatus Korobacteraceae</taxon>
        <taxon>Candidatus Korobacter</taxon>
    </lineage>
</organism>
<evidence type="ECO:0000256" key="5">
    <source>
        <dbReference type="HAMAP-Rule" id="MF_00198"/>
    </source>
</evidence>
<dbReference type="STRING" id="204669.Acid345_0111"/>
<keyword evidence="4 5" id="KW-0620">Polyamine biosynthesis</keyword>
<dbReference type="InterPro" id="IPR001045">
    <property type="entry name" value="Spermi_synthase"/>
</dbReference>
<reference evidence="8 9" key="1">
    <citation type="journal article" date="2009" name="Appl. Environ. Microbiol.">
        <title>Three genomes from the phylum Acidobacteria provide insight into the lifestyles of these microorganisms in soils.</title>
        <authorList>
            <person name="Ward N.L."/>
            <person name="Challacombe J.F."/>
            <person name="Janssen P.H."/>
            <person name="Henrissat B."/>
            <person name="Coutinho P.M."/>
            <person name="Wu M."/>
            <person name="Xie G."/>
            <person name="Haft D.H."/>
            <person name="Sait M."/>
            <person name="Badger J."/>
            <person name="Barabote R.D."/>
            <person name="Bradley B."/>
            <person name="Brettin T.S."/>
            <person name="Brinkac L.M."/>
            <person name="Bruce D."/>
            <person name="Creasy T."/>
            <person name="Daugherty S.C."/>
            <person name="Davidsen T.M."/>
            <person name="DeBoy R.T."/>
            <person name="Detter J.C."/>
            <person name="Dodson R.J."/>
            <person name="Durkin A.S."/>
            <person name="Ganapathy A."/>
            <person name="Gwinn-Giglio M."/>
            <person name="Han C.S."/>
            <person name="Khouri H."/>
            <person name="Kiss H."/>
            <person name="Kothari S.P."/>
            <person name="Madupu R."/>
            <person name="Nelson K.E."/>
            <person name="Nelson W.C."/>
            <person name="Paulsen I."/>
            <person name="Penn K."/>
            <person name="Ren Q."/>
            <person name="Rosovitz M.J."/>
            <person name="Selengut J.D."/>
            <person name="Shrivastava S."/>
            <person name="Sullivan S.A."/>
            <person name="Tapia R."/>
            <person name="Thompson L.S."/>
            <person name="Watkins K.L."/>
            <person name="Yang Q."/>
            <person name="Yu C."/>
            <person name="Zafar N."/>
            <person name="Zhou L."/>
            <person name="Kuske C.R."/>
        </authorList>
    </citation>
    <scope>NUCLEOTIDE SEQUENCE [LARGE SCALE GENOMIC DNA]</scope>
    <source>
        <strain evidence="8 9">Ellin345</strain>
    </source>
</reference>
<evidence type="ECO:0000256" key="1">
    <source>
        <dbReference type="ARBA" id="ARBA00007867"/>
    </source>
</evidence>
<dbReference type="PANTHER" id="PTHR43317">
    <property type="entry name" value="THERMOSPERMINE SYNTHASE ACAULIS5"/>
    <property type="match status" value="1"/>
</dbReference>
<keyword evidence="3 5" id="KW-0745">Spermidine biosynthesis</keyword>
<name>Q1IVI4_KORVE</name>
<dbReference type="UniPathway" id="UPA00248">
    <property type="reaction ID" value="UER00314"/>
</dbReference>
<feature type="transmembrane region" description="Helical" evidence="5">
    <location>
        <begin position="159"/>
        <end position="182"/>
    </location>
</feature>
<feature type="binding site" evidence="5">
    <location>
        <position position="264"/>
    </location>
    <ligand>
        <name>spermidine</name>
        <dbReference type="ChEBI" id="CHEBI:57834"/>
    </ligand>
</feature>
<dbReference type="Gene3D" id="3.40.50.150">
    <property type="entry name" value="Vaccinia Virus protein VP39"/>
    <property type="match status" value="1"/>
</dbReference>
<dbReference type="eggNOG" id="COG4262">
    <property type="taxonomic scope" value="Bacteria"/>
</dbReference>
<comment type="pathway">
    <text evidence="5">Amine and polyamine biosynthesis; spermidine biosynthesis; spermidine from putrescine: step 1/1.</text>
</comment>
<feature type="transmembrane region" description="Helical" evidence="5">
    <location>
        <begin position="97"/>
        <end position="118"/>
    </location>
</feature>
<feature type="binding site" evidence="5">
    <location>
        <position position="308"/>
    </location>
    <ligand>
        <name>S-methyl-5'-thioadenosine</name>
        <dbReference type="ChEBI" id="CHEBI:17509"/>
    </ligand>
</feature>
<comment type="subcellular location">
    <subcellularLocation>
        <location evidence="5">Cell membrane</location>
        <topology evidence="5">Multi-pass membrane protein</topology>
    </subcellularLocation>
</comment>
<dbReference type="GO" id="GO:0010487">
    <property type="term" value="F:thermospermine synthase activity"/>
    <property type="evidence" value="ECO:0007669"/>
    <property type="project" value="UniProtKB-ARBA"/>
</dbReference>
<dbReference type="InterPro" id="IPR029063">
    <property type="entry name" value="SAM-dependent_MTases_sf"/>
</dbReference>
<keyword evidence="2 5" id="KW-0808">Transferase</keyword>
<evidence type="ECO:0000256" key="6">
    <source>
        <dbReference type="PROSITE-ProRule" id="PRU00354"/>
    </source>
</evidence>
<dbReference type="HAMAP" id="MF_00198">
    <property type="entry name" value="Spermidine_synth"/>
    <property type="match status" value="1"/>
</dbReference>
<keyword evidence="5" id="KW-1133">Transmembrane helix</keyword>
<dbReference type="CDD" id="cd02440">
    <property type="entry name" value="AdoMet_MTases"/>
    <property type="match status" value="1"/>
</dbReference>
<dbReference type="EMBL" id="CP000360">
    <property type="protein sequence ID" value="ABF39116.1"/>
    <property type="molecule type" value="Genomic_DNA"/>
</dbReference>
<evidence type="ECO:0000256" key="2">
    <source>
        <dbReference type="ARBA" id="ARBA00022679"/>
    </source>
</evidence>
<feature type="transmembrane region" description="Helical" evidence="5">
    <location>
        <begin position="35"/>
        <end position="55"/>
    </location>
</feature>
<dbReference type="PANTHER" id="PTHR43317:SF1">
    <property type="entry name" value="THERMOSPERMINE SYNTHASE ACAULIS5"/>
    <property type="match status" value="1"/>
</dbReference>
<comment type="catalytic activity">
    <reaction evidence="5">
        <text>S-adenosyl 3-(methylsulfanyl)propylamine + putrescine = S-methyl-5'-thioadenosine + spermidine + H(+)</text>
        <dbReference type="Rhea" id="RHEA:12721"/>
        <dbReference type="ChEBI" id="CHEBI:15378"/>
        <dbReference type="ChEBI" id="CHEBI:17509"/>
        <dbReference type="ChEBI" id="CHEBI:57443"/>
        <dbReference type="ChEBI" id="CHEBI:57834"/>
        <dbReference type="ChEBI" id="CHEBI:326268"/>
        <dbReference type="EC" id="2.5.1.16"/>
    </reaction>
</comment>
<dbReference type="PROSITE" id="PS51006">
    <property type="entry name" value="PABS_2"/>
    <property type="match status" value="1"/>
</dbReference>
<protein>
    <recommendedName>
        <fullName evidence="5">Polyamine aminopropyltransferase</fullName>
    </recommendedName>
    <alternativeName>
        <fullName evidence="5">Putrescine aminopropyltransferase</fullName>
        <shortName evidence="5">PAPT</shortName>
    </alternativeName>
    <alternativeName>
        <fullName evidence="5">Spermidine synthase</fullName>
        <shortName evidence="5">SPDS</shortName>
        <shortName evidence="5">SPDSY</shortName>
        <ecNumber evidence="5">2.5.1.16</ecNumber>
    </alternativeName>
</protein>
<accession>Q1IVI4</accession>
<dbReference type="Proteomes" id="UP000002432">
    <property type="component" value="Chromosome"/>
</dbReference>
<dbReference type="FunFam" id="3.40.50.150:FF:000088">
    <property type="entry name" value="Polyamine aminopropyltransferase"/>
    <property type="match status" value="1"/>
</dbReference>
<evidence type="ECO:0000313" key="9">
    <source>
        <dbReference type="Proteomes" id="UP000002432"/>
    </source>
</evidence>
<feature type="active site" description="Proton acceptor" evidence="5 6">
    <location>
        <position position="360"/>
    </location>
</feature>